<gene>
    <name evidence="6" type="ORF">VE01_09349</name>
</gene>
<evidence type="ECO:0000313" key="6">
    <source>
        <dbReference type="EMBL" id="OBT91787.1"/>
    </source>
</evidence>
<sequence>MEKKSPIVQLPAGEETVTVKLINAVNFGPAVLNRFMAPPVPSVTTHKTHSPSLCFLIEHGSGRKLVWDLGIRKDFNNYAPTIANYIPTTNYNIQVKVNVIDILEENGIRGNEIEAVIWSHWHWDHIGDPSTFPPTTDLVVGAGFKEAMLPGAPANPESPIRESDYAGRTLREISFDGPNSLRIGRFPAFDYFGDGSFYLLDSPGHAVGHLCGLARTTTGPDTFILLGGDVCHYPGIFRPSEHLPVPESISPHPCNPQSDLPFCPGSAFDDLQKSRGRKPTDTLYDITYGLDIPLATTTVGHLQDLDCNENVFVIIAHDGSVRDGVDHFPKSLNAWKEKGWGNMLKWAFFRDLEPYWKTVGLA</sequence>
<dbReference type="SUPFAM" id="SSF56281">
    <property type="entry name" value="Metallo-hydrolase/oxidoreductase"/>
    <property type="match status" value="1"/>
</dbReference>
<proteinExistence type="inferred from homology"/>
<dbReference type="CDD" id="cd07730">
    <property type="entry name" value="metallo-hydrolase-like_MBL-fold"/>
    <property type="match status" value="1"/>
</dbReference>
<dbReference type="InterPro" id="IPR051013">
    <property type="entry name" value="MBL_superfamily_lactonases"/>
</dbReference>
<keyword evidence="7" id="KW-1185">Reference proteome</keyword>
<organism evidence="6 7">
    <name type="scientific">Pseudogymnoascus verrucosus</name>
    <dbReference type="NCBI Taxonomy" id="342668"/>
    <lineage>
        <taxon>Eukaryota</taxon>
        <taxon>Fungi</taxon>
        <taxon>Dikarya</taxon>
        <taxon>Ascomycota</taxon>
        <taxon>Pezizomycotina</taxon>
        <taxon>Leotiomycetes</taxon>
        <taxon>Thelebolales</taxon>
        <taxon>Thelebolaceae</taxon>
        <taxon>Pseudogymnoascus</taxon>
    </lineage>
</organism>
<dbReference type="RefSeq" id="XP_018125520.1">
    <property type="nucleotide sequence ID" value="XM_018278763.2"/>
</dbReference>
<dbReference type="Pfam" id="PF00753">
    <property type="entry name" value="Lactamase_B"/>
    <property type="match status" value="1"/>
</dbReference>
<name>A0A1B8G7I3_9PEZI</name>
<evidence type="ECO:0000256" key="2">
    <source>
        <dbReference type="ARBA" id="ARBA00022723"/>
    </source>
</evidence>
<dbReference type="AlphaFoldDB" id="A0A1B8G7I3"/>
<dbReference type="EMBL" id="KV460280">
    <property type="protein sequence ID" value="OBT91787.1"/>
    <property type="molecule type" value="Genomic_DNA"/>
</dbReference>
<evidence type="ECO:0000256" key="4">
    <source>
        <dbReference type="ARBA" id="ARBA00022833"/>
    </source>
</evidence>
<dbReference type="GeneID" id="28842735"/>
<evidence type="ECO:0000259" key="5">
    <source>
        <dbReference type="SMART" id="SM00849"/>
    </source>
</evidence>
<comment type="similarity">
    <text evidence="1">Belongs to the metallo-beta-lactamase superfamily.</text>
</comment>
<keyword evidence="4" id="KW-0862">Zinc</keyword>
<dbReference type="OrthoDB" id="10250730at2759"/>
<feature type="domain" description="Metallo-beta-lactamase" evidence="5">
    <location>
        <begin position="51"/>
        <end position="266"/>
    </location>
</feature>
<keyword evidence="3" id="KW-0378">Hydrolase</keyword>
<evidence type="ECO:0000313" key="7">
    <source>
        <dbReference type="Proteomes" id="UP000091956"/>
    </source>
</evidence>
<dbReference type="PANTHER" id="PTHR42978:SF5">
    <property type="entry name" value="METALLO-BETA-LACTAMASE DOMAIN-CONTAINING PROTEIN"/>
    <property type="match status" value="1"/>
</dbReference>
<evidence type="ECO:0000256" key="1">
    <source>
        <dbReference type="ARBA" id="ARBA00007749"/>
    </source>
</evidence>
<protein>
    <recommendedName>
        <fullName evidence="5">Metallo-beta-lactamase domain-containing protein</fullName>
    </recommendedName>
</protein>
<reference evidence="7" key="2">
    <citation type="journal article" date="2018" name="Nat. Commun.">
        <title>Extreme sensitivity to ultraviolet light in the fungal pathogen causing white-nose syndrome of bats.</title>
        <authorList>
            <person name="Palmer J.M."/>
            <person name="Drees K.P."/>
            <person name="Foster J.T."/>
            <person name="Lindner D.L."/>
        </authorList>
    </citation>
    <scope>NUCLEOTIDE SEQUENCE [LARGE SCALE GENOMIC DNA]</scope>
    <source>
        <strain evidence="7">UAMH 10579</strain>
    </source>
</reference>
<dbReference type="Proteomes" id="UP000091956">
    <property type="component" value="Unassembled WGS sequence"/>
</dbReference>
<dbReference type="PANTHER" id="PTHR42978">
    <property type="entry name" value="QUORUM-QUENCHING LACTONASE YTNP-RELATED-RELATED"/>
    <property type="match status" value="1"/>
</dbReference>
<dbReference type="GO" id="GO:0046872">
    <property type="term" value="F:metal ion binding"/>
    <property type="evidence" value="ECO:0007669"/>
    <property type="project" value="UniProtKB-KW"/>
</dbReference>
<dbReference type="Gene3D" id="3.60.15.10">
    <property type="entry name" value="Ribonuclease Z/Hydroxyacylglutathione hydrolase-like"/>
    <property type="match status" value="1"/>
</dbReference>
<dbReference type="InterPro" id="IPR036866">
    <property type="entry name" value="RibonucZ/Hydroxyglut_hydro"/>
</dbReference>
<keyword evidence="2" id="KW-0479">Metal-binding</keyword>
<evidence type="ECO:0000256" key="3">
    <source>
        <dbReference type="ARBA" id="ARBA00022801"/>
    </source>
</evidence>
<accession>A0A1B8G7I3</accession>
<dbReference type="STRING" id="342668.A0A1B8G7I3"/>
<reference evidence="6 7" key="1">
    <citation type="submission" date="2016-03" db="EMBL/GenBank/DDBJ databases">
        <title>Comparative genomics of Pseudogymnoascus destructans, the fungus causing white-nose syndrome of bats.</title>
        <authorList>
            <person name="Palmer J.M."/>
            <person name="Drees K.P."/>
            <person name="Foster J.T."/>
            <person name="Lindner D.L."/>
        </authorList>
    </citation>
    <scope>NUCLEOTIDE SEQUENCE [LARGE SCALE GENOMIC DNA]</scope>
    <source>
        <strain evidence="6 7">UAMH 10579</strain>
    </source>
</reference>
<dbReference type="SMART" id="SM00849">
    <property type="entry name" value="Lactamase_B"/>
    <property type="match status" value="1"/>
</dbReference>
<dbReference type="InterPro" id="IPR001279">
    <property type="entry name" value="Metallo-B-lactamas"/>
</dbReference>
<dbReference type="GO" id="GO:0016787">
    <property type="term" value="F:hydrolase activity"/>
    <property type="evidence" value="ECO:0007669"/>
    <property type="project" value="UniProtKB-KW"/>
</dbReference>